<keyword evidence="1" id="KW-0472">Membrane</keyword>
<organism evidence="2 3">
    <name type="scientific">Johnsonella ignava ATCC 51276</name>
    <dbReference type="NCBI Taxonomy" id="679200"/>
    <lineage>
        <taxon>Bacteria</taxon>
        <taxon>Bacillati</taxon>
        <taxon>Bacillota</taxon>
        <taxon>Clostridia</taxon>
        <taxon>Lachnospirales</taxon>
        <taxon>Lachnospiraceae</taxon>
        <taxon>Johnsonella</taxon>
    </lineage>
</organism>
<reference evidence="2 3" key="1">
    <citation type="submission" date="2011-08" db="EMBL/GenBank/DDBJ databases">
        <title>The Genome Sequence of Johnsonella ignava ATCC 51276.</title>
        <authorList>
            <consortium name="The Broad Institute Genome Sequencing Platform"/>
            <person name="Earl A."/>
            <person name="Ward D."/>
            <person name="Feldgarden M."/>
            <person name="Gevers D."/>
            <person name="Izard J."/>
            <person name="Blanton J.M."/>
            <person name="Baranova O.V."/>
            <person name="Dewhirst F.E."/>
            <person name="Young S.K."/>
            <person name="Zeng Q."/>
            <person name="Gargeya S."/>
            <person name="Fitzgerald M."/>
            <person name="Haas B."/>
            <person name="Abouelleil A."/>
            <person name="Alvarado L."/>
            <person name="Arachchi H.M."/>
            <person name="Berlin A."/>
            <person name="Brown A."/>
            <person name="Chapman S.B."/>
            <person name="Chen Z."/>
            <person name="Dunbar C."/>
            <person name="Freedman E."/>
            <person name="Gearin G."/>
            <person name="Gellesch M."/>
            <person name="Goldberg J."/>
            <person name="Griggs A."/>
            <person name="Gujja S."/>
            <person name="Heiman D."/>
            <person name="Howarth C."/>
            <person name="Larson L."/>
            <person name="Lui A."/>
            <person name="MacDonald P.J.P."/>
            <person name="Montmayeur A."/>
            <person name="Murphy C."/>
            <person name="Neiman D."/>
            <person name="Pearson M."/>
            <person name="Priest M."/>
            <person name="Roberts A."/>
            <person name="Saif S."/>
            <person name="Shea T."/>
            <person name="Shenoy N."/>
            <person name="Sisk P."/>
            <person name="Stolte C."/>
            <person name="Sykes S."/>
            <person name="Wortman J."/>
            <person name="Nusbaum C."/>
            <person name="Birren B."/>
        </authorList>
    </citation>
    <scope>NUCLEOTIDE SEQUENCE [LARGE SCALE GENOMIC DNA]</scope>
    <source>
        <strain evidence="2 3">ATCC 51276</strain>
    </source>
</reference>
<evidence type="ECO:0000313" key="2">
    <source>
        <dbReference type="EMBL" id="EHI56408.1"/>
    </source>
</evidence>
<evidence type="ECO:0000313" key="3">
    <source>
        <dbReference type="Proteomes" id="UP000003011"/>
    </source>
</evidence>
<keyword evidence="3" id="KW-1185">Reference proteome</keyword>
<sequence>MEDMISYHELDMTKFSAGYKIMRIIIPLAVYTVIAVLTKLPVISGNISGTFMKIFGENMTVMASLMLNLTRFICLALAVYGGVLFMIKPKFEALALYRLGVGFINGEYEHFVPHENVLFKINNSEKNISISCGVLKIFAYGYKLKYFKKYHLLKHVVKKYCNTDRRYYIKR</sequence>
<feature type="transmembrane region" description="Helical" evidence="1">
    <location>
        <begin position="63"/>
        <end position="87"/>
    </location>
</feature>
<dbReference type="AlphaFoldDB" id="G5GFY4"/>
<dbReference type="RefSeq" id="WP_005539544.1">
    <property type="nucleotide sequence ID" value="NZ_JH378829.1"/>
</dbReference>
<protein>
    <submittedName>
        <fullName evidence="2">Uncharacterized protein</fullName>
    </submittedName>
</protein>
<evidence type="ECO:0000256" key="1">
    <source>
        <dbReference type="SAM" id="Phobius"/>
    </source>
</evidence>
<proteinExistence type="predicted"/>
<accession>G5GFY4</accession>
<dbReference type="eggNOG" id="ENOG5033P8C">
    <property type="taxonomic scope" value="Bacteria"/>
</dbReference>
<name>G5GFY4_9FIRM</name>
<dbReference type="EMBL" id="ACZL01000009">
    <property type="protein sequence ID" value="EHI56408.1"/>
    <property type="molecule type" value="Genomic_DNA"/>
</dbReference>
<dbReference type="STRING" id="679200.HMPREF9333_00473"/>
<comment type="caution">
    <text evidence="2">The sequence shown here is derived from an EMBL/GenBank/DDBJ whole genome shotgun (WGS) entry which is preliminary data.</text>
</comment>
<keyword evidence="1" id="KW-0812">Transmembrane</keyword>
<dbReference type="HOGENOM" id="CLU_1560881_0_0_9"/>
<dbReference type="Proteomes" id="UP000003011">
    <property type="component" value="Unassembled WGS sequence"/>
</dbReference>
<keyword evidence="1" id="KW-1133">Transmembrane helix</keyword>
<feature type="transmembrane region" description="Helical" evidence="1">
    <location>
        <begin position="21"/>
        <end position="43"/>
    </location>
</feature>
<gene>
    <name evidence="2" type="ORF">HMPREF9333_00473</name>
</gene>